<evidence type="ECO:0000313" key="1">
    <source>
        <dbReference type="EMBL" id="KAL1115977.1"/>
    </source>
</evidence>
<proteinExistence type="predicted"/>
<comment type="caution">
    <text evidence="1">The sequence shown here is derived from an EMBL/GenBank/DDBJ whole genome shotgun (WGS) entry which is preliminary data.</text>
</comment>
<name>A0ABD0XYJ9_9HEMI</name>
<protein>
    <submittedName>
        <fullName evidence="1">Uncharacterized protein</fullName>
    </submittedName>
</protein>
<dbReference type="AlphaFoldDB" id="A0ABD0XYJ9"/>
<organism evidence="1 2">
    <name type="scientific">Ranatra chinensis</name>
    <dbReference type="NCBI Taxonomy" id="642074"/>
    <lineage>
        <taxon>Eukaryota</taxon>
        <taxon>Metazoa</taxon>
        <taxon>Ecdysozoa</taxon>
        <taxon>Arthropoda</taxon>
        <taxon>Hexapoda</taxon>
        <taxon>Insecta</taxon>
        <taxon>Pterygota</taxon>
        <taxon>Neoptera</taxon>
        <taxon>Paraneoptera</taxon>
        <taxon>Hemiptera</taxon>
        <taxon>Heteroptera</taxon>
        <taxon>Panheteroptera</taxon>
        <taxon>Nepomorpha</taxon>
        <taxon>Nepidae</taxon>
        <taxon>Ranatrinae</taxon>
        <taxon>Ranatra</taxon>
    </lineage>
</organism>
<sequence>MEAKEGCKNFVLLATEILERKELEERRDGLKSGTVARNGWAIHQRGLVVVVAAYDNVQRRVFYQAMDELGFPKKLARLTMMQITQSRVMTKGQLSDPFSILNGLRREDPISLLLFNNVLQEVVQMADLEQILWHAYDLVVIGRTRRDVTTAMGRLEEERQPSSLQVNFSGMAEACTKKSPLRGFDDVTVSDDITTAFQLEVLRHCLREWRNLLPTNLKASLLHAYWIANKRVNGSRYTPLILPLAFSHLSEMRNRASDDKEPEQVRIYELQQE</sequence>
<evidence type="ECO:0000313" key="2">
    <source>
        <dbReference type="Proteomes" id="UP001558652"/>
    </source>
</evidence>
<gene>
    <name evidence="1" type="ORF">AAG570_005472</name>
</gene>
<dbReference type="EMBL" id="JBFDAA010000018">
    <property type="protein sequence ID" value="KAL1115977.1"/>
    <property type="molecule type" value="Genomic_DNA"/>
</dbReference>
<dbReference type="Proteomes" id="UP001558652">
    <property type="component" value="Unassembled WGS sequence"/>
</dbReference>
<keyword evidence="2" id="KW-1185">Reference proteome</keyword>
<accession>A0ABD0XYJ9</accession>
<reference evidence="1 2" key="1">
    <citation type="submission" date="2024-07" db="EMBL/GenBank/DDBJ databases">
        <title>Chromosome-level genome assembly of the water stick insect Ranatra chinensis (Heteroptera: Nepidae).</title>
        <authorList>
            <person name="Liu X."/>
        </authorList>
    </citation>
    <scope>NUCLEOTIDE SEQUENCE [LARGE SCALE GENOMIC DNA]</scope>
    <source>
        <strain evidence="1">Cailab_2021Rc</strain>
        <tissue evidence="1">Muscle</tissue>
    </source>
</reference>